<dbReference type="PANTHER" id="PTHR11895">
    <property type="entry name" value="TRANSAMIDASE"/>
    <property type="match status" value="1"/>
</dbReference>
<protein>
    <recommendedName>
        <fullName evidence="1">Amidase domain-containing protein</fullName>
    </recommendedName>
</protein>
<proteinExistence type="predicted"/>
<dbReference type="InterPro" id="IPR036928">
    <property type="entry name" value="AS_sf"/>
</dbReference>
<sequence length="120" mass="13674">YYEDYYGRARKVRTLVRQDFEEVFQSHDAIVTPVSPTVAFKIGEKINDPLKMYLSDIFTISANLAGIPGISIPCGYSREGLPIGLQILTKAFDETTLLRVAYAYEQNTPWHKKEPEDLQT</sequence>
<name>X1DQB8_9ZZZZ</name>
<gene>
    <name evidence="2" type="ORF">S01H4_39344</name>
</gene>
<reference evidence="2" key="1">
    <citation type="journal article" date="2014" name="Front. Microbiol.">
        <title>High frequency of phylogenetically diverse reductive dehalogenase-homologous genes in deep subseafloor sedimentary metagenomes.</title>
        <authorList>
            <person name="Kawai M."/>
            <person name="Futagami T."/>
            <person name="Toyoda A."/>
            <person name="Takaki Y."/>
            <person name="Nishi S."/>
            <person name="Hori S."/>
            <person name="Arai W."/>
            <person name="Tsubouchi T."/>
            <person name="Morono Y."/>
            <person name="Uchiyama I."/>
            <person name="Ito T."/>
            <person name="Fujiyama A."/>
            <person name="Inagaki F."/>
            <person name="Takami H."/>
        </authorList>
    </citation>
    <scope>NUCLEOTIDE SEQUENCE</scope>
    <source>
        <strain evidence="2">Expedition CK06-06</strain>
    </source>
</reference>
<feature type="domain" description="Amidase" evidence="1">
    <location>
        <begin position="1"/>
        <end position="98"/>
    </location>
</feature>
<dbReference type="Pfam" id="PF01425">
    <property type="entry name" value="Amidase"/>
    <property type="match status" value="1"/>
</dbReference>
<dbReference type="SUPFAM" id="SSF75304">
    <property type="entry name" value="Amidase signature (AS) enzymes"/>
    <property type="match status" value="1"/>
</dbReference>
<feature type="non-terminal residue" evidence="2">
    <location>
        <position position="1"/>
    </location>
</feature>
<dbReference type="Gene3D" id="3.90.1300.10">
    <property type="entry name" value="Amidase signature (AS) domain"/>
    <property type="match status" value="1"/>
</dbReference>
<evidence type="ECO:0000259" key="1">
    <source>
        <dbReference type="Pfam" id="PF01425"/>
    </source>
</evidence>
<accession>X1DQB8</accession>
<evidence type="ECO:0000313" key="2">
    <source>
        <dbReference type="EMBL" id="GAG98606.1"/>
    </source>
</evidence>
<dbReference type="EMBL" id="BART01021301">
    <property type="protein sequence ID" value="GAG98606.1"/>
    <property type="molecule type" value="Genomic_DNA"/>
</dbReference>
<organism evidence="2">
    <name type="scientific">marine sediment metagenome</name>
    <dbReference type="NCBI Taxonomy" id="412755"/>
    <lineage>
        <taxon>unclassified sequences</taxon>
        <taxon>metagenomes</taxon>
        <taxon>ecological metagenomes</taxon>
    </lineage>
</organism>
<dbReference type="AlphaFoldDB" id="X1DQB8"/>
<dbReference type="PANTHER" id="PTHR11895:SF151">
    <property type="entry name" value="GLUTAMYL-TRNA(GLN) AMIDOTRANSFERASE SUBUNIT A"/>
    <property type="match status" value="1"/>
</dbReference>
<dbReference type="InterPro" id="IPR000120">
    <property type="entry name" value="Amidase"/>
</dbReference>
<dbReference type="GO" id="GO:0003824">
    <property type="term" value="F:catalytic activity"/>
    <property type="evidence" value="ECO:0007669"/>
    <property type="project" value="InterPro"/>
</dbReference>
<comment type="caution">
    <text evidence="2">The sequence shown here is derived from an EMBL/GenBank/DDBJ whole genome shotgun (WGS) entry which is preliminary data.</text>
</comment>
<dbReference type="InterPro" id="IPR023631">
    <property type="entry name" value="Amidase_dom"/>
</dbReference>